<evidence type="ECO:0000313" key="1">
    <source>
        <dbReference type="EMBL" id="RZF48526.1"/>
    </source>
</evidence>
<dbReference type="AlphaFoldDB" id="A0A482XRS8"/>
<accession>A0A482XRS8</accession>
<keyword evidence="2" id="KW-1185">Reference proteome</keyword>
<organism evidence="1 2">
    <name type="scientific">Laodelphax striatellus</name>
    <name type="common">Small brown planthopper</name>
    <name type="synonym">Delphax striatella</name>
    <dbReference type="NCBI Taxonomy" id="195883"/>
    <lineage>
        <taxon>Eukaryota</taxon>
        <taxon>Metazoa</taxon>
        <taxon>Ecdysozoa</taxon>
        <taxon>Arthropoda</taxon>
        <taxon>Hexapoda</taxon>
        <taxon>Insecta</taxon>
        <taxon>Pterygota</taxon>
        <taxon>Neoptera</taxon>
        <taxon>Paraneoptera</taxon>
        <taxon>Hemiptera</taxon>
        <taxon>Auchenorrhyncha</taxon>
        <taxon>Fulgoroidea</taxon>
        <taxon>Delphacidae</taxon>
        <taxon>Criomorphinae</taxon>
        <taxon>Laodelphax</taxon>
    </lineage>
</organism>
<sequence>MRVLRWSHDRLIFRAFRFGIAEGEALNAEFDVSLDLVVLLSLQMNLEVPQKATIWICLFFKQYLSDTFADLASRIEIDGATANGMCNDLDEFKKVATARYGVYRSVFPIEYLLD</sequence>
<name>A0A482XRS8_LAOST</name>
<comment type="caution">
    <text evidence="1">The sequence shown here is derived from an EMBL/GenBank/DDBJ whole genome shotgun (WGS) entry which is preliminary data.</text>
</comment>
<proteinExistence type="predicted"/>
<dbReference type="InParanoid" id="A0A482XRS8"/>
<gene>
    <name evidence="1" type="ORF">LSTR_LSTR017206</name>
</gene>
<dbReference type="Proteomes" id="UP000291343">
    <property type="component" value="Unassembled WGS sequence"/>
</dbReference>
<protein>
    <submittedName>
        <fullName evidence="1">Uncharacterized protein</fullName>
    </submittedName>
</protein>
<evidence type="ECO:0000313" key="2">
    <source>
        <dbReference type="Proteomes" id="UP000291343"/>
    </source>
</evidence>
<dbReference type="EMBL" id="QKKF02002098">
    <property type="protein sequence ID" value="RZF48526.1"/>
    <property type="molecule type" value="Genomic_DNA"/>
</dbReference>
<reference evidence="1 2" key="1">
    <citation type="journal article" date="2017" name="Gigascience">
        <title>Genome sequence of the small brown planthopper, Laodelphax striatellus.</title>
        <authorList>
            <person name="Zhu J."/>
            <person name="Jiang F."/>
            <person name="Wang X."/>
            <person name="Yang P."/>
            <person name="Bao Y."/>
            <person name="Zhao W."/>
            <person name="Wang W."/>
            <person name="Lu H."/>
            <person name="Wang Q."/>
            <person name="Cui N."/>
            <person name="Li J."/>
            <person name="Chen X."/>
            <person name="Luo L."/>
            <person name="Yu J."/>
            <person name="Kang L."/>
            <person name="Cui F."/>
        </authorList>
    </citation>
    <scope>NUCLEOTIDE SEQUENCE [LARGE SCALE GENOMIC DNA]</scope>
    <source>
        <strain evidence="1">Lst14</strain>
    </source>
</reference>